<keyword evidence="2" id="KW-1185">Reference proteome</keyword>
<accession>A0ACC2RS01</accession>
<evidence type="ECO:0000313" key="2">
    <source>
        <dbReference type="Proteomes" id="UP001165960"/>
    </source>
</evidence>
<gene>
    <name evidence="1" type="ORF">DSO57_1029858</name>
</gene>
<proteinExistence type="predicted"/>
<evidence type="ECO:0000313" key="1">
    <source>
        <dbReference type="EMBL" id="KAJ9052869.1"/>
    </source>
</evidence>
<sequence length="126" mass="13860">MTPPLTPQPNCPMETPTAAKTTSTQLFCVLYITLTGMHPSYGGHYPLAQLYSNPSQPMPLPIPGFLTHLKQDHLSLDKDVQEMSELIDSVNYRFSPCLLVGPSLTSCLAELSTVVITYGYQLDVTE</sequence>
<comment type="caution">
    <text evidence="1">The sequence shown here is derived from an EMBL/GenBank/DDBJ whole genome shotgun (WGS) entry which is preliminary data.</text>
</comment>
<protein>
    <submittedName>
        <fullName evidence="1">Uncharacterized protein</fullName>
    </submittedName>
</protein>
<dbReference type="EMBL" id="QTSX02006590">
    <property type="protein sequence ID" value="KAJ9052869.1"/>
    <property type="molecule type" value="Genomic_DNA"/>
</dbReference>
<dbReference type="Proteomes" id="UP001165960">
    <property type="component" value="Unassembled WGS sequence"/>
</dbReference>
<name>A0ACC2RS01_9FUNG</name>
<organism evidence="1 2">
    <name type="scientific">Entomophthora muscae</name>
    <dbReference type="NCBI Taxonomy" id="34485"/>
    <lineage>
        <taxon>Eukaryota</taxon>
        <taxon>Fungi</taxon>
        <taxon>Fungi incertae sedis</taxon>
        <taxon>Zoopagomycota</taxon>
        <taxon>Entomophthoromycotina</taxon>
        <taxon>Entomophthoromycetes</taxon>
        <taxon>Entomophthorales</taxon>
        <taxon>Entomophthoraceae</taxon>
        <taxon>Entomophthora</taxon>
    </lineage>
</organism>
<reference evidence="1" key="1">
    <citation type="submission" date="2022-04" db="EMBL/GenBank/DDBJ databases">
        <title>Genome of the entomopathogenic fungus Entomophthora muscae.</title>
        <authorList>
            <person name="Elya C."/>
            <person name="Lovett B.R."/>
            <person name="Lee E."/>
            <person name="Macias A.M."/>
            <person name="Hajek A.E."/>
            <person name="De Bivort B.L."/>
            <person name="Kasson M.T."/>
            <person name="De Fine Licht H.H."/>
            <person name="Stajich J.E."/>
        </authorList>
    </citation>
    <scope>NUCLEOTIDE SEQUENCE</scope>
    <source>
        <strain evidence="1">Berkeley</strain>
    </source>
</reference>